<evidence type="ECO:0000259" key="4">
    <source>
        <dbReference type="PROSITE" id="PS51782"/>
    </source>
</evidence>
<gene>
    <name evidence="5" type="ORF">CFP56_011882</name>
</gene>
<keyword evidence="2" id="KW-0843">Virulence</keyword>
<sequence length="94" mass="10342">MTKRSNTFHKLILVISLLLIISIIECIQLGIGFEEGQSNSLACKSICDAEDGNTCLGIVKKFNLNVDFFSAINPNLNCNTIFVGQWLCIDGTMN</sequence>
<protein>
    <recommendedName>
        <fullName evidence="4">LysM domain-containing protein</fullName>
    </recommendedName>
</protein>
<dbReference type="SUPFAM" id="SSF54106">
    <property type="entry name" value="LysM domain"/>
    <property type="match status" value="1"/>
</dbReference>
<accession>A0AAW0KX45</accession>
<evidence type="ECO:0000256" key="3">
    <source>
        <dbReference type="SAM" id="SignalP"/>
    </source>
</evidence>
<name>A0AAW0KX45_QUESU</name>
<dbReference type="InterPro" id="IPR018392">
    <property type="entry name" value="LysM"/>
</dbReference>
<feature type="signal peptide" evidence="3">
    <location>
        <begin position="1"/>
        <end position="26"/>
    </location>
</feature>
<dbReference type="Pfam" id="PF01476">
    <property type="entry name" value="LysM"/>
    <property type="match status" value="1"/>
</dbReference>
<evidence type="ECO:0000256" key="1">
    <source>
        <dbReference type="ARBA" id="ARBA00022669"/>
    </source>
</evidence>
<dbReference type="InterPro" id="IPR036779">
    <property type="entry name" value="LysM_dom_sf"/>
</dbReference>
<keyword evidence="1" id="KW-0147">Chitin-binding</keyword>
<keyword evidence="6" id="KW-1185">Reference proteome</keyword>
<feature type="chain" id="PRO_5043564485" description="LysM domain-containing protein" evidence="3">
    <location>
        <begin position="27"/>
        <end position="94"/>
    </location>
</feature>
<dbReference type="Gene3D" id="3.10.350.10">
    <property type="entry name" value="LysM domain"/>
    <property type="match status" value="1"/>
</dbReference>
<keyword evidence="3" id="KW-0732">Signal</keyword>
<organism evidence="5 6">
    <name type="scientific">Quercus suber</name>
    <name type="common">Cork oak</name>
    <dbReference type="NCBI Taxonomy" id="58331"/>
    <lineage>
        <taxon>Eukaryota</taxon>
        <taxon>Viridiplantae</taxon>
        <taxon>Streptophyta</taxon>
        <taxon>Embryophyta</taxon>
        <taxon>Tracheophyta</taxon>
        <taxon>Spermatophyta</taxon>
        <taxon>Magnoliopsida</taxon>
        <taxon>eudicotyledons</taxon>
        <taxon>Gunneridae</taxon>
        <taxon>Pentapetalae</taxon>
        <taxon>rosids</taxon>
        <taxon>fabids</taxon>
        <taxon>Fagales</taxon>
        <taxon>Fagaceae</taxon>
        <taxon>Quercus</taxon>
    </lineage>
</organism>
<dbReference type="InterPro" id="IPR052210">
    <property type="entry name" value="LysM1-like"/>
</dbReference>
<evidence type="ECO:0000313" key="5">
    <source>
        <dbReference type="EMBL" id="KAK7843849.1"/>
    </source>
</evidence>
<comment type="caution">
    <text evidence="5">The sequence shown here is derived from an EMBL/GenBank/DDBJ whole genome shotgun (WGS) entry which is preliminary data.</text>
</comment>
<dbReference type="PANTHER" id="PTHR34997:SF1">
    <property type="entry name" value="PEPTIDOGLYCAN-BINDING LYSIN DOMAIN"/>
    <property type="match status" value="1"/>
</dbReference>
<evidence type="ECO:0000256" key="2">
    <source>
        <dbReference type="ARBA" id="ARBA00023026"/>
    </source>
</evidence>
<dbReference type="GO" id="GO:0008061">
    <property type="term" value="F:chitin binding"/>
    <property type="evidence" value="ECO:0007669"/>
    <property type="project" value="UniProtKB-KW"/>
</dbReference>
<evidence type="ECO:0000313" key="6">
    <source>
        <dbReference type="Proteomes" id="UP000237347"/>
    </source>
</evidence>
<dbReference type="AlphaFoldDB" id="A0AAW0KX45"/>
<feature type="domain" description="LysM" evidence="4">
    <location>
        <begin position="45"/>
        <end position="89"/>
    </location>
</feature>
<dbReference type="EMBL" id="PKMF04000196">
    <property type="protein sequence ID" value="KAK7843849.1"/>
    <property type="molecule type" value="Genomic_DNA"/>
</dbReference>
<proteinExistence type="predicted"/>
<dbReference type="PROSITE" id="PS51782">
    <property type="entry name" value="LYSM"/>
    <property type="match status" value="1"/>
</dbReference>
<reference evidence="5 6" key="1">
    <citation type="journal article" date="2018" name="Sci. Data">
        <title>The draft genome sequence of cork oak.</title>
        <authorList>
            <person name="Ramos A.M."/>
            <person name="Usie A."/>
            <person name="Barbosa P."/>
            <person name="Barros P.M."/>
            <person name="Capote T."/>
            <person name="Chaves I."/>
            <person name="Simoes F."/>
            <person name="Abreu I."/>
            <person name="Carrasquinho I."/>
            <person name="Faro C."/>
            <person name="Guimaraes J.B."/>
            <person name="Mendonca D."/>
            <person name="Nobrega F."/>
            <person name="Rodrigues L."/>
            <person name="Saibo N.J.M."/>
            <person name="Varela M.C."/>
            <person name="Egas C."/>
            <person name="Matos J."/>
            <person name="Miguel C.M."/>
            <person name="Oliveira M.M."/>
            <person name="Ricardo C.P."/>
            <person name="Goncalves S."/>
        </authorList>
    </citation>
    <scope>NUCLEOTIDE SEQUENCE [LARGE SCALE GENOMIC DNA]</scope>
    <source>
        <strain evidence="6">cv. HL8</strain>
    </source>
</reference>
<dbReference type="Proteomes" id="UP000237347">
    <property type="component" value="Unassembled WGS sequence"/>
</dbReference>
<dbReference type="PANTHER" id="PTHR34997">
    <property type="entry name" value="AM15"/>
    <property type="match status" value="1"/>
</dbReference>